<dbReference type="PROSITE" id="PS51257">
    <property type="entry name" value="PROKAR_LIPOPROTEIN"/>
    <property type="match status" value="1"/>
</dbReference>
<feature type="chain" id="PRO_5046967751" description="Lipoprotein" evidence="1">
    <location>
        <begin position="22"/>
        <end position="138"/>
    </location>
</feature>
<evidence type="ECO:0000313" key="3">
    <source>
        <dbReference type="Proteomes" id="UP000637980"/>
    </source>
</evidence>
<keyword evidence="3" id="KW-1185">Reference proteome</keyword>
<sequence length="138" mass="15242">MKIIAPIASIAAASLFLGSCSQPPSTNYLERQLIPRTPPIIPEVRGTQYDCNIAAAEYGAANVWQANVGGRVLSDNRPYNVATEACFTTQNECEAFLYLMNGRLEQIITSRCQFGYQTNFLNRLFGLQYTGPEQKTPA</sequence>
<proteinExistence type="predicted"/>
<evidence type="ECO:0008006" key="4">
    <source>
        <dbReference type="Google" id="ProtNLM"/>
    </source>
</evidence>
<reference evidence="3" key="1">
    <citation type="journal article" date="2019" name="Int. J. Syst. Evol. Microbiol.">
        <title>The Global Catalogue of Microorganisms (GCM) 10K type strain sequencing project: providing services to taxonomists for standard genome sequencing and annotation.</title>
        <authorList>
            <consortium name="The Broad Institute Genomics Platform"/>
            <consortium name="The Broad Institute Genome Sequencing Center for Infectious Disease"/>
            <person name="Wu L."/>
            <person name="Ma J."/>
        </authorList>
    </citation>
    <scope>NUCLEOTIDE SEQUENCE [LARGE SCALE GENOMIC DNA]</scope>
    <source>
        <strain evidence="3">KCTC 12861</strain>
    </source>
</reference>
<gene>
    <name evidence="2" type="ORF">GCM10007094_04650</name>
</gene>
<feature type="signal peptide" evidence="1">
    <location>
        <begin position="1"/>
        <end position="21"/>
    </location>
</feature>
<comment type="caution">
    <text evidence="2">The sequence shown here is derived from an EMBL/GenBank/DDBJ whole genome shotgun (WGS) entry which is preliminary data.</text>
</comment>
<accession>A0ABQ3DZ12</accession>
<protein>
    <recommendedName>
        <fullName evidence="4">Lipoprotein</fullName>
    </recommendedName>
</protein>
<dbReference type="RefSeq" id="WP_189435004.1">
    <property type="nucleotide sequence ID" value="NZ_BMXE01000001.1"/>
</dbReference>
<dbReference type="EMBL" id="BMXE01000001">
    <property type="protein sequence ID" value="GHB19775.1"/>
    <property type="molecule type" value="Genomic_DNA"/>
</dbReference>
<name>A0ABQ3DZ12_9HYPH</name>
<evidence type="ECO:0000313" key="2">
    <source>
        <dbReference type="EMBL" id="GHB19775.1"/>
    </source>
</evidence>
<dbReference type="Proteomes" id="UP000637980">
    <property type="component" value="Unassembled WGS sequence"/>
</dbReference>
<keyword evidence="1" id="KW-0732">Signal</keyword>
<evidence type="ECO:0000256" key="1">
    <source>
        <dbReference type="SAM" id="SignalP"/>
    </source>
</evidence>
<organism evidence="2 3">
    <name type="scientific">Pseudovibrio japonicus</name>
    <dbReference type="NCBI Taxonomy" id="366534"/>
    <lineage>
        <taxon>Bacteria</taxon>
        <taxon>Pseudomonadati</taxon>
        <taxon>Pseudomonadota</taxon>
        <taxon>Alphaproteobacteria</taxon>
        <taxon>Hyphomicrobiales</taxon>
        <taxon>Stappiaceae</taxon>
        <taxon>Pseudovibrio</taxon>
    </lineage>
</organism>